<dbReference type="Gene3D" id="3.40.30.10">
    <property type="entry name" value="Glutaredoxin"/>
    <property type="match status" value="1"/>
</dbReference>
<dbReference type="AlphaFoldDB" id="A0A9P0VYL1"/>
<proteinExistence type="inferred from homology"/>
<dbReference type="GO" id="GO:0045454">
    <property type="term" value="P:cell redox homeostasis"/>
    <property type="evidence" value="ECO:0007669"/>
    <property type="project" value="TreeGrafter"/>
</dbReference>
<keyword evidence="5 7" id="KW-0676">Redox-active center</keyword>
<evidence type="ECO:0000256" key="1">
    <source>
        <dbReference type="ARBA" id="ARBA00010505"/>
    </source>
</evidence>
<dbReference type="OrthoDB" id="195498at2759"/>
<dbReference type="GO" id="GO:0042744">
    <property type="term" value="P:hydrogen peroxide catabolic process"/>
    <property type="evidence" value="ECO:0007669"/>
    <property type="project" value="TreeGrafter"/>
</dbReference>
<dbReference type="CDD" id="cd03013">
    <property type="entry name" value="PRX5_like"/>
    <property type="match status" value="1"/>
</dbReference>
<evidence type="ECO:0000313" key="9">
    <source>
        <dbReference type="EMBL" id="CAH2352658.1"/>
    </source>
</evidence>
<comment type="similarity">
    <text evidence="1 7">Belongs to the peroxiredoxin family. Prx5 subfamily.</text>
</comment>
<dbReference type="InterPro" id="IPR013740">
    <property type="entry name" value="Redoxin"/>
</dbReference>
<comment type="function">
    <text evidence="7">Thiol-specific peroxidase that catalyzes the reduction of hydrogen peroxide and organic hydroperoxides to water and alcohols, respectively. Plays a role in cell protection against oxidative stress by detoxifying peroxides.</text>
</comment>
<keyword evidence="4 7" id="KW-0560">Oxidoreductase</keyword>
<keyword evidence="2 7" id="KW-0575">Peroxidase</keyword>
<dbReference type="GO" id="GO:0008379">
    <property type="term" value="F:thioredoxin peroxidase activity"/>
    <property type="evidence" value="ECO:0007669"/>
    <property type="project" value="InterPro"/>
</dbReference>
<evidence type="ECO:0000259" key="8">
    <source>
        <dbReference type="Pfam" id="PF08534"/>
    </source>
</evidence>
<feature type="domain" description="Redoxin" evidence="8">
    <location>
        <begin position="48"/>
        <end position="177"/>
    </location>
</feature>
<dbReference type="InterPro" id="IPR037944">
    <property type="entry name" value="PRX5-like"/>
</dbReference>
<comment type="caution">
    <text evidence="9">The sequence shown here is derived from an EMBL/GenBank/DDBJ whole genome shotgun (WGS) entry which is preliminary data.</text>
</comment>
<name>A0A9P0VYL1_9ASCO</name>
<evidence type="ECO:0000256" key="2">
    <source>
        <dbReference type="ARBA" id="ARBA00022559"/>
    </source>
</evidence>
<dbReference type="GO" id="GO:0005739">
    <property type="term" value="C:mitochondrion"/>
    <property type="evidence" value="ECO:0007669"/>
    <property type="project" value="TreeGrafter"/>
</dbReference>
<sequence length="183" mass="19690">MSEIIKTGDAWPSGVEFKYIPINPNDPPLACSVPILLKLDDQIAKLPEGGNIAIVSVPGAFTPTCTENHIPPFLHNLAKLRSDKKINLLIVLSANDAFVLNAWGKLLLQGISDYEGVVFASDPNAQFAQAHGLSKDASAVGFGIRTARFALVISKDKVVKYLGIEEQKGVSVSGYDAIYKARL</sequence>
<keyword evidence="3 7" id="KW-0049">Antioxidant</keyword>
<feature type="active site" description="Cysteine sulfenic acid (-SOH) intermediate" evidence="6">
    <location>
        <position position="65"/>
    </location>
</feature>
<dbReference type="Proteomes" id="UP000837801">
    <property type="component" value="Unassembled WGS sequence"/>
</dbReference>
<keyword evidence="10" id="KW-1185">Reference proteome</keyword>
<dbReference type="Pfam" id="PF08534">
    <property type="entry name" value="Redoxin"/>
    <property type="match status" value="1"/>
</dbReference>
<dbReference type="PANTHER" id="PTHR10430:SF16">
    <property type="entry name" value="PEROXIREDOXIN-5, MITOCHONDRIAL"/>
    <property type="match status" value="1"/>
</dbReference>
<dbReference type="PANTHER" id="PTHR10430">
    <property type="entry name" value="PEROXIREDOXIN"/>
    <property type="match status" value="1"/>
</dbReference>
<evidence type="ECO:0000256" key="3">
    <source>
        <dbReference type="ARBA" id="ARBA00022862"/>
    </source>
</evidence>
<gene>
    <name evidence="9" type="ORF">CLIB1423_07S04610</name>
</gene>
<dbReference type="GO" id="GO:0005777">
    <property type="term" value="C:peroxisome"/>
    <property type="evidence" value="ECO:0007669"/>
    <property type="project" value="TreeGrafter"/>
</dbReference>
<dbReference type="SUPFAM" id="SSF52833">
    <property type="entry name" value="Thioredoxin-like"/>
    <property type="match status" value="1"/>
</dbReference>
<protein>
    <submittedName>
        <fullName evidence="9">Peroxiredoxin Ahp1p</fullName>
    </submittedName>
</protein>
<evidence type="ECO:0000256" key="6">
    <source>
        <dbReference type="PIRSR" id="PIRSR637944-1"/>
    </source>
</evidence>
<dbReference type="InterPro" id="IPR036249">
    <property type="entry name" value="Thioredoxin-like_sf"/>
</dbReference>
<evidence type="ECO:0000256" key="7">
    <source>
        <dbReference type="RuleBase" id="RU366011"/>
    </source>
</evidence>
<reference evidence="9" key="1">
    <citation type="submission" date="2022-03" db="EMBL/GenBank/DDBJ databases">
        <authorList>
            <person name="Legras J.-L."/>
            <person name="Devillers H."/>
            <person name="Grondin C."/>
        </authorList>
    </citation>
    <scope>NUCLEOTIDE SEQUENCE</scope>
    <source>
        <strain evidence="9">CLIB 1423</strain>
    </source>
</reference>
<evidence type="ECO:0000256" key="5">
    <source>
        <dbReference type="ARBA" id="ARBA00023284"/>
    </source>
</evidence>
<evidence type="ECO:0000256" key="4">
    <source>
        <dbReference type="ARBA" id="ARBA00023002"/>
    </source>
</evidence>
<evidence type="ECO:0000313" key="10">
    <source>
        <dbReference type="Proteomes" id="UP000837801"/>
    </source>
</evidence>
<dbReference type="GO" id="GO:0034599">
    <property type="term" value="P:cellular response to oxidative stress"/>
    <property type="evidence" value="ECO:0007669"/>
    <property type="project" value="InterPro"/>
</dbReference>
<accession>A0A9P0VYL1</accession>
<dbReference type="EMBL" id="CAKXYY010000007">
    <property type="protein sequence ID" value="CAH2352658.1"/>
    <property type="molecule type" value="Genomic_DNA"/>
</dbReference>
<organism evidence="9 10">
    <name type="scientific">[Candida] railenensis</name>
    <dbReference type="NCBI Taxonomy" id="45579"/>
    <lineage>
        <taxon>Eukaryota</taxon>
        <taxon>Fungi</taxon>
        <taxon>Dikarya</taxon>
        <taxon>Ascomycota</taxon>
        <taxon>Saccharomycotina</taxon>
        <taxon>Pichiomycetes</taxon>
        <taxon>Debaryomycetaceae</taxon>
        <taxon>Kurtzmaniella</taxon>
    </lineage>
</organism>